<dbReference type="PANTHER" id="PTHR11566:SF21">
    <property type="entry name" value="DYNAMIN RELATED PROTEIN 1, ISOFORM A"/>
    <property type="match status" value="1"/>
</dbReference>
<dbReference type="EMBL" id="JBBJCI010000037">
    <property type="protein sequence ID" value="KAK7250378.1"/>
    <property type="molecule type" value="Genomic_DNA"/>
</dbReference>
<evidence type="ECO:0000259" key="1">
    <source>
        <dbReference type="PROSITE" id="PS51718"/>
    </source>
</evidence>
<dbReference type="Gene3D" id="3.40.50.300">
    <property type="entry name" value="P-loop containing nucleotide triphosphate hydrolases"/>
    <property type="match status" value="1"/>
</dbReference>
<dbReference type="Pfam" id="PF00350">
    <property type="entry name" value="Dynamin_N"/>
    <property type="match status" value="1"/>
</dbReference>
<evidence type="ECO:0000313" key="3">
    <source>
        <dbReference type="Proteomes" id="UP001363151"/>
    </source>
</evidence>
<gene>
    <name evidence="2" type="ORF">SO694_00007529</name>
</gene>
<dbReference type="SMART" id="SM00053">
    <property type="entry name" value="DYNc"/>
    <property type="match status" value="1"/>
</dbReference>
<accession>A0ABR1GBH5</accession>
<evidence type="ECO:0000313" key="2">
    <source>
        <dbReference type="EMBL" id="KAK7250378.1"/>
    </source>
</evidence>
<dbReference type="PANTHER" id="PTHR11566">
    <property type="entry name" value="DYNAMIN"/>
    <property type="match status" value="1"/>
</dbReference>
<reference evidence="2 3" key="1">
    <citation type="submission" date="2024-03" db="EMBL/GenBank/DDBJ databases">
        <title>Aureococcus anophagefferens CCMP1851 and Kratosvirus quantuckense: Draft genome of a second virus-susceptible host strain in the model system.</title>
        <authorList>
            <person name="Chase E."/>
            <person name="Truchon A.R."/>
            <person name="Schepens W."/>
            <person name="Wilhelm S.W."/>
        </authorList>
    </citation>
    <scope>NUCLEOTIDE SEQUENCE [LARGE SCALE GENOMIC DNA]</scope>
    <source>
        <strain evidence="2 3">CCMP1851</strain>
    </source>
</reference>
<name>A0ABR1GBH5_AURAN</name>
<proteinExistence type="predicted"/>
<comment type="caution">
    <text evidence="2">The sequence shown here is derived from an EMBL/GenBank/DDBJ whole genome shotgun (WGS) entry which is preliminary data.</text>
</comment>
<sequence>MTAQEVYLTTLDALSRMRDKCDGEISLPQLCVVGDQSSGKSSLLECLTKVPFPVKSGICTRAPTVVQCRRADQLKCEIRRGSDAEFEVIQENDIEDAIAKAQKNLIGTGSKDGRKVTGSEIALRMEGPDQMDLQIVDLPGIIHYGDGATETKDLIEKYIASSQTLILLVSEAKQDKEGIFALQLAEKHDPTRERTLQNSGVLRALNVFSERVTPRHAASRVGES</sequence>
<keyword evidence="3" id="KW-1185">Reference proteome</keyword>
<dbReference type="InterPro" id="IPR001401">
    <property type="entry name" value="Dynamin_GTPase"/>
</dbReference>
<dbReference type="InterPro" id="IPR045063">
    <property type="entry name" value="Dynamin_N"/>
</dbReference>
<protein>
    <submittedName>
        <fullName evidence="2">Mitochondrial fission protein</fullName>
    </submittedName>
</protein>
<dbReference type="PRINTS" id="PR00195">
    <property type="entry name" value="DYNAMIN"/>
</dbReference>
<dbReference type="PROSITE" id="PS51718">
    <property type="entry name" value="G_DYNAMIN_2"/>
    <property type="match status" value="1"/>
</dbReference>
<organism evidence="2 3">
    <name type="scientific">Aureococcus anophagefferens</name>
    <name type="common">Harmful bloom alga</name>
    <dbReference type="NCBI Taxonomy" id="44056"/>
    <lineage>
        <taxon>Eukaryota</taxon>
        <taxon>Sar</taxon>
        <taxon>Stramenopiles</taxon>
        <taxon>Ochrophyta</taxon>
        <taxon>Pelagophyceae</taxon>
        <taxon>Pelagomonadales</taxon>
        <taxon>Pelagomonadaceae</taxon>
        <taxon>Aureococcus</taxon>
    </lineage>
</organism>
<dbReference type="InterPro" id="IPR022812">
    <property type="entry name" value="Dynamin"/>
</dbReference>
<feature type="domain" description="Dynamin-type G" evidence="1">
    <location>
        <begin position="24"/>
        <end position="224"/>
    </location>
</feature>
<dbReference type="SUPFAM" id="SSF52540">
    <property type="entry name" value="P-loop containing nucleoside triphosphate hydrolases"/>
    <property type="match status" value="1"/>
</dbReference>
<dbReference type="InterPro" id="IPR027417">
    <property type="entry name" value="P-loop_NTPase"/>
</dbReference>
<dbReference type="Proteomes" id="UP001363151">
    <property type="component" value="Unassembled WGS sequence"/>
</dbReference>
<dbReference type="InterPro" id="IPR030381">
    <property type="entry name" value="G_DYNAMIN_dom"/>
</dbReference>